<accession>A0A975JBV0</accession>
<sequence length="152" mass="16792">MGDEIKTSAEAMEQAAGPRMHEVHTDDTTPNTRDQALPKKVKSQPVDQKSPAQWAYERTVVYLKKFEESLDDQHEVAMGFVGADAGVLRIEGMGYFDPDIVTFYGADPTGAKMQLVQHVSQLSVVFRALPKAVEQKAPNRIGFKLAQDLDTA</sequence>
<reference evidence="2" key="1">
    <citation type="submission" date="2021-04" db="EMBL/GenBank/DDBJ databases">
        <title>Complete genome sequence for Sulfitobacter sp. strain JK7-1.</title>
        <authorList>
            <person name="Park S.-J."/>
        </authorList>
    </citation>
    <scope>NUCLEOTIDE SEQUENCE</scope>
    <source>
        <strain evidence="2">JK7-1</strain>
    </source>
</reference>
<gene>
    <name evidence="2" type="ORF">KDD17_11515</name>
</gene>
<name>A0A975JBV0_9RHOB</name>
<dbReference type="RefSeq" id="WP_212703791.1">
    <property type="nucleotide sequence ID" value="NZ_CP073581.1"/>
</dbReference>
<feature type="region of interest" description="Disordered" evidence="1">
    <location>
        <begin position="1"/>
        <end position="50"/>
    </location>
</feature>
<evidence type="ECO:0000313" key="3">
    <source>
        <dbReference type="Proteomes" id="UP000683291"/>
    </source>
</evidence>
<evidence type="ECO:0000313" key="2">
    <source>
        <dbReference type="EMBL" id="QUJ75586.1"/>
    </source>
</evidence>
<dbReference type="EMBL" id="CP073581">
    <property type="protein sequence ID" value="QUJ75586.1"/>
    <property type="molecule type" value="Genomic_DNA"/>
</dbReference>
<protein>
    <submittedName>
        <fullName evidence="2">Uncharacterized protein</fullName>
    </submittedName>
</protein>
<organism evidence="2 3">
    <name type="scientific">Sulfitobacter albidus</name>
    <dbReference type="NCBI Taxonomy" id="2829501"/>
    <lineage>
        <taxon>Bacteria</taxon>
        <taxon>Pseudomonadati</taxon>
        <taxon>Pseudomonadota</taxon>
        <taxon>Alphaproteobacteria</taxon>
        <taxon>Rhodobacterales</taxon>
        <taxon>Roseobacteraceae</taxon>
        <taxon>Sulfitobacter</taxon>
    </lineage>
</organism>
<keyword evidence="3" id="KW-1185">Reference proteome</keyword>
<dbReference type="Proteomes" id="UP000683291">
    <property type="component" value="Chromosome 1"/>
</dbReference>
<dbReference type="AlphaFoldDB" id="A0A975JBV0"/>
<evidence type="ECO:0000256" key="1">
    <source>
        <dbReference type="SAM" id="MobiDB-lite"/>
    </source>
</evidence>
<proteinExistence type="predicted"/>
<dbReference type="KEGG" id="sual:KDD17_11515"/>